<reference evidence="1 2" key="1">
    <citation type="submission" date="2020-02" db="EMBL/GenBank/DDBJ databases">
        <title>Paraburkholderia simonii sp. nov. and Paraburkholderia youngii sp. nov. Brazilian and Mexican Mimosa-associated rhizobia.</title>
        <authorList>
            <person name="Mavima L."/>
            <person name="Beukes C.W."/>
            <person name="Chan W.Y."/>
            <person name="Palmer M."/>
            <person name="De Meyer S.E."/>
            <person name="James E.K."/>
            <person name="Venter S.N."/>
            <person name="Steenkamp E.T."/>
        </authorList>
    </citation>
    <scope>NUCLEOTIDE SEQUENCE [LARGE SCALE GENOMIC DNA]</scope>
    <source>
        <strain evidence="1 2">JPY169</strain>
    </source>
</reference>
<accession>A0A7Y6K120</accession>
<dbReference type="Proteomes" id="UP000594380">
    <property type="component" value="Unassembled WGS sequence"/>
</dbReference>
<gene>
    <name evidence="1" type="ORF">G5S42_21485</name>
</gene>
<name>A0A7Y6K120_9BURK</name>
<dbReference type="GeneID" id="301102922"/>
<evidence type="ECO:0000313" key="2">
    <source>
        <dbReference type="Proteomes" id="UP000594380"/>
    </source>
</evidence>
<dbReference type="AlphaFoldDB" id="A0A7Y6K120"/>
<organism evidence="1 2">
    <name type="scientific">Paraburkholderia youngii</name>
    <dbReference type="NCBI Taxonomy" id="2782701"/>
    <lineage>
        <taxon>Bacteria</taxon>
        <taxon>Pseudomonadati</taxon>
        <taxon>Pseudomonadota</taxon>
        <taxon>Betaproteobacteria</taxon>
        <taxon>Burkholderiales</taxon>
        <taxon>Burkholderiaceae</taxon>
        <taxon>Paraburkholderia</taxon>
    </lineage>
</organism>
<protein>
    <submittedName>
        <fullName evidence="1">Uncharacterized protein</fullName>
    </submittedName>
</protein>
<dbReference type="RefSeq" id="WP_157646264.1">
    <property type="nucleotide sequence ID" value="NZ_JAALDK010000001.1"/>
</dbReference>
<dbReference type="EMBL" id="JAALDK010000001">
    <property type="protein sequence ID" value="NUY02217.1"/>
    <property type="molecule type" value="Genomic_DNA"/>
</dbReference>
<comment type="caution">
    <text evidence="1">The sequence shown here is derived from an EMBL/GenBank/DDBJ whole genome shotgun (WGS) entry which is preliminary data.</text>
</comment>
<evidence type="ECO:0000313" key="1">
    <source>
        <dbReference type="EMBL" id="NUY02217.1"/>
    </source>
</evidence>
<proteinExistence type="predicted"/>
<sequence length="111" mass="12478">MNQRYFNGAPASARPHKNDFFIGMGCFFRAACVYDGDKVCWDANARGEAVRHDSCGSGGAMQQRRIIVNPALSYAIKDRRAARESREWSHEDAAFLAILFQANFYVLPEKA</sequence>